<keyword evidence="5" id="KW-0804">Transcription</keyword>
<reference evidence="9 10" key="1">
    <citation type="journal article" date="2012" name="Eukaryot. Cell">
        <title>Draft genome sequence of Wickerhamomyces ciferrii NRRL Y-1031 F-60-10.</title>
        <authorList>
            <person name="Schneider J."/>
            <person name="Andrea H."/>
            <person name="Blom J."/>
            <person name="Jaenicke S."/>
            <person name="Ruckert C."/>
            <person name="Schorsch C."/>
            <person name="Szczepanowski R."/>
            <person name="Farwick M."/>
            <person name="Goesmann A."/>
            <person name="Puhler A."/>
            <person name="Schaffer S."/>
            <person name="Tauch A."/>
            <person name="Kohler T."/>
            <person name="Brinkrolf K."/>
        </authorList>
    </citation>
    <scope>NUCLEOTIDE SEQUENCE [LARGE SCALE GENOMIC DNA]</scope>
    <source>
        <strain evidence="10">ATCC 14091 / BCRC 22168 / CBS 111 / JCM 3599 / NBRC 0793 / NRRL Y-1031 F-60-10</strain>
    </source>
</reference>
<comment type="similarity">
    <text evidence="2">Belongs to the eukaryotic RPC9 RNA polymerase subunit family.</text>
</comment>
<dbReference type="InParanoid" id="K0KRT6"/>
<comment type="subcellular location">
    <subcellularLocation>
        <location evidence="1">Nucleus</location>
    </subcellularLocation>
</comment>
<keyword evidence="6" id="KW-0539">Nucleus</keyword>
<name>K0KRT6_WICCF</name>
<evidence type="ECO:0000256" key="2">
    <source>
        <dbReference type="ARBA" id="ARBA00006898"/>
    </source>
</evidence>
<feature type="compositionally biased region" description="Acidic residues" evidence="7">
    <location>
        <begin position="139"/>
        <end position="154"/>
    </location>
</feature>
<dbReference type="InterPro" id="IPR010997">
    <property type="entry name" value="HRDC-like_sf"/>
</dbReference>
<accession>K0KRT6</accession>
<dbReference type="GO" id="GO:0005666">
    <property type="term" value="C:RNA polymerase III complex"/>
    <property type="evidence" value="ECO:0007669"/>
    <property type="project" value="InterPro"/>
</dbReference>
<dbReference type="HOGENOM" id="CLU_092529_3_0_1"/>
<keyword evidence="4 9" id="KW-0240">DNA-directed RNA polymerase</keyword>
<dbReference type="InterPro" id="IPR006590">
    <property type="entry name" value="RNA_pol_Rpb4/RPC9_core"/>
</dbReference>
<evidence type="ECO:0000259" key="8">
    <source>
        <dbReference type="SMART" id="SM00657"/>
    </source>
</evidence>
<evidence type="ECO:0000256" key="4">
    <source>
        <dbReference type="ARBA" id="ARBA00022478"/>
    </source>
</evidence>
<dbReference type="AlphaFoldDB" id="K0KRT6"/>
<dbReference type="eggNOG" id="KOG4168">
    <property type="taxonomic scope" value="Eukaryota"/>
</dbReference>
<dbReference type="PANTHER" id="PTHR15561:SF0">
    <property type="entry name" value="DNA-DIRECTED RNA POLYMERASE III SUBUNIT RPC9"/>
    <property type="match status" value="1"/>
</dbReference>
<dbReference type="Proteomes" id="UP000009328">
    <property type="component" value="Unassembled WGS sequence"/>
</dbReference>
<evidence type="ECO:0000256" key="5">
    <source>
        <dbReference type="ARBA" id="ARBA00023163"/>
    </source>
</evidence>
<evidence type="ECO:0000313" key="10">
    <source>
        <dbReference type="Proteomes" id="UP000009328"/>
    </source>
</evidence>
<gene>
    <name evidence="9" type="primary">RPC9</name>
    <name evidence="9" type="ORF">BN7_5417</name>
</gene>
<organism evidence="9 10">
    <name type="scientific">Wickerhamomyces ciferrii (strain ATCC 14091 / BCRC 22168 / CBS 111 / JCM 3599 / NBRC 0793 / NRRL Y-1031 F-60-10)</name>
    <name type="common">Yeast</name>
    <name type="synonym">Pichia ciferrii</name>
    <dbReference type="NCBI Taxonomy" id="1206466"/>
    <lineage>
        <taxon>Eukaryota</taxon>
        <taxon>Fungi</taxon>
        <taxon>Dikarya</taxon>
        <taxon>Ascomycota</taxon>
        <taxon>Saccharomycotina</taxon>
        <taxon>Saccharomycetes</taxon>
        <taxon>Phaffomycetales</taxon>
        <taxon>Wickerhamomycetaceae</taxon>
        <taxon>Wickerhamomyces</taxon>
    </lineage>
</organism>
<evidence type="ECO:0000256" key="7">
    <source>
        <dbReference type="SAM" id="MobiDB-lite"/>
    </source>
</evidence>
<evidence type="ECO:0000256" key="6">
    <source>
        <dbReference type="ARBA" id="ARBA00023242"/>
    </source>
</evidence>
<dbReference type="STRING" id="1206466.K0KRT6"/>
<dbReference type="InterPro" id="IPR038324">
    <property type="entry name" value="Rpb4/RPC9_sf"/>
</dbReference>
<proteinExistence type="inferred from homology"/>
<dbReference type="InterPro" id="IPR038846">
    <property type="entry name" value="RPC9"/>
</dbReference>
<sequence length="154" mass="18131">MAALCSTWVEIEREKLLSNFEVNQHLIEIQSKNQWLNNNNTNKKKRAFNPNLEEVTKQTTFYFENIGPVPQQNIENITQMMKDLSKFKLEKIEKLQIINSAPQSLVTLYAVIEECDQRFNEQEIEEILQIIQTHFPQQAEDEEEGEGEDQVMEE</sequence>
<dbReference type="GO" id="GO:0000166">
    <property type="term" value="F:nucleotide binding"/>
    <property type="evidence" value="ECO:0007669"/>
    <property type="project" value="InterPro"/>
</dbReference>
<dbReference type="FunCoup" id="K0KRT6">
    <property type="interactions" value="209"/>
</dbReference>
<evidence type="ECO:0000256" key="3">
    <source>
        <dbReference type="ARBA" id="ARBA00016672"/>
    </source>
</evidence>
<dbReference type="SMART" id="SM00657">
    <property type="entry name" value="RPOL4c"/>
    <property type="match status" value="1"/>
</dbReference>
<protein>
    <recommendedName>
        <fullName evidence="3">DNA-directed RNA polymerase III subunit RPC9</fullName>
    </recommendedName>
</protein>
<evidence type="ECO:0000313" key="9">
    <source>
        <dbReference type="EMBL" id="CCH45831.1"/>
    </source>
</evidence>
<keyword evidence="10" id="KW-1185">Reference proteome</keyword>
<dbReference type="PANTHER" id="PTHR15561">
    <property type="entry name" value="CALCITONIN GENE-RELATED PEPTIDE-RECEPTOR COMPONENT PROTEIN"/>
    <property type="match status" value="1"/>
</dbReference>
<dbReference type="SUPFAM" id="SSF47819">
    <property type="entry name" value="HRDC-like"/>
    <property type="match status" value="1"/>
</dbReference>
<feature type="domain" description="RNA polymerase Rpb4/RPC9 core" evidence="8">
    <location>
        <begin position="7"/>
        <end position="138"/>
    </location>
</feature>
<evidence type="ECO:0000256" key="1">
    <source>
        <dbReference type="ARBA" id="ARBA00004123"/>
    </source>
</evidence>
<dbReference type="EMBL" id="CAIF01000212">
    <property type="protein sequence ID" value="CCH45831.1"/>
    <property type="molecule type" value="Genomic_DNA"/>
</dbReference>
<dbReference type="Gene3D" id="1.20.1250.40">
    <property type="match status" value="1"/>
</dbReference>
<feature type="region of interest" description="Disordered" evidence="7">
    <location>
        <begin position="135"/>
        <end position="154"/>
    </location>
</feature>
<dbReference type="Pfam" id="PF03874">
    <property type="entry name" value="RNA_pol_Rpb4"/>
    <property type="match status" value="1"/>
</dbReference>
<dbReference type="InterPro" id="IPR005574">
    <property type="entry name" value="Rpb4/RPC9"/>
</dbReference>
<dbReference type="GO" id="GO:0006384">
    <property type="term" value="P:transcription initiation at RNA polymerase III promoter"/>
    <property type="evidence" value="ECO:0007669"/>
    <property type="project" value="InterPro"/>
</dbReference>
<comment type="caution">
    <text evidence="9">The sequence shown here is derived from an EMBL/GenBank/DDBJ whole genome shotgun (WGS) entry which is preliminary data.</text>
</comment>